<reference evidence="1 2" key="1">
    <citation type="journal article" date="2021" name="Nat. Commun.">
        <title>Genetic determinants of endophytism in the Arabidopsis root mycobiome.</title>
        <authorList>
            <person name="Mesny F."/>
            <person name="Miyauchi S."/>
            <person name="Thiergart T."/>
            <person name="Pickel B."/>
            <person name="Atanasova L."/>
            <person name="Karlsson M."/>
            <person name="Huettel B."/>
            <person name="Barry K.W."/>
            <person name="Haridas S."/>
            <person name="Chen C."/>
            <person name="Bauer D."/>
            <person name="Andreopoulos W."/>
            <person name="Pangilinan J."/>
            <person name="LaButti K."/>
            <person name="Riley R."/>
            <person name="Lipzen A."/>
            <person name="Clum A."/>
            <person name="Drula E."/>
            <person name="Henrissat B."/>
            <person name="Kohler A."/>
            <person name="Grigoriev I.V."/>
            <person name="Martin F.M."/>
            <person name="Hacquard S."/>
        </authorList>
    </citation>
    <scope>NUCLEOTIDE SEQUENCE [LARGE SCALE GENOMIC DNA]</scope>
    <source>
        <strain evidence="1 2">MPI-SDFR-AT-0079</strain>
    </source>
</reference>
<gene>
    <name evidence="1" type="ORF">F5144DRAFT_651779</name>
</gene>
<sequence>MTAASTTNPPPADTAPATIPPLNPTATPFLPAITSLPTLSPTALTATLDLLFEPSADLHALALPTMRTLSFASYPDLIATLRAQLLEVAGQVVGDEEGRGRLYGVLGSHPRLGEKKGNVGGGVGGGVGGLSVLSEGEQGHLVGGGGEGEEELGRLNREYEERFPGLRYVLWVNGRPRGEVLRDMRERTERGDVRAEERAIIEAMCDIAADRARKLLQKSAEEAVENSKS</sequence>
<evidence type="ECO:0000313" key="1">
    <source>
        <dbReference type="EMBL" id="KAH6627403.1"/>
    </source>
</evidence>
<name>A0ACB7P076_9PEZI</name>
<comment type="caution">
    <text evidence="1">The sequence shown here is derived from an EMBL/GenBank/DDBJ whole genome shotgun (WGS) entry which is preliminary data.</text>
</comment>
<proteinExistence type="predicted"/>
<keyword evidence="2" id="KW-1185">Reference proteome</keyword>
<organism evidence="1 2">
    <name type="scientific">Chaetomium tenue</name>
    <dbReference type="NCBI Taxonomy" id="1854479"/>
    <lineage>
        <taxon>Eukaryota</taxon>
        <taxon>Fungi</taxon>
        <taxon>Dikarya</taxon>
        <taxon>Ascomycota</taxon>
        <taxon>Pezizomycotina</taxon>
        <taxon>Sordariomycetes</taxon>
        <taxon>Sordariomycetidae</taxon>
        <taxon>Sordariales</taxon>
        <taxon>Chaetomiaceae</taxon>
        <taxon>Chaetomium</taxon>
    </lineage>
</organism>
<accession>A0ACB7P076</accession>
<dbReference type="Proteomes" id="UP000724584">
    <property type="component" value="Unassembled WGS sequence"/>
</dbReference>
<protein>
    <submittedName>
        <fullName evidence="1">OHCU decarboxylase-domain-containing protein</fullName>
    </submittedName>
</protein>
<dbReference type="EMBL" id="JAGIZQ010000005">
    <property type="protein sequence ID" value="KAH6627403.1"/>
    <property type="molecule type" value="Genomic_DNA"/>
</dbReference>
<evidence type="ECO:0000313" key="2">
    <source>
        <dbReference type="Proteomes" id="UP000724584"/>
    </source>
</evidence>